<sequence length="329" mass="35543">MSEYTVKIISARDIACCVEMPEAIAAMKQAFLAVSTGEAVMPLRTSMLIEEHGGSALFMPAYLSRLSRVSLKTVMTYKNNPARGLPAIHGLVQLYDGETGKPLSILDGEHLTALRTGAASGVATDQMAAPDAQQAAIIGAGVQGRCQLESICAVRDIKRAYVLDRSSQAMEDFAKEMGKRLSLDVQPAGIDVLPEVDIICTATPSRQPLFRHEMLKPGVHINAIGAYRPDMCEIPPETVQGARVFVDQYEACRNEAGDLIQPLAAGLISEDHIRQELGTLLMGDGKNNNHLHREITLFKSVGLAVQDLVIASLIYEKATTMQIGTDVTL</sequence>
<dbReference type="STRING" id="1121416.SAMN02745220_04564"/>
<dbReference type="OrthoDB" id="5495968at2"/>
<gene>
    <name evidence="2" type="ORF">SAMN02745220_04564</name>
</gene>
<dbReference type="Pfam" id="PF02423">
    <property type="entry name" value="OCD_Mu_crystall"/>
    <property type="match status" value="1"/>
</dbReference>
<comment type="similarity">
    <text evidence="1">Belongs to the ornithine cyclodeaminase/mu-crystallin family.</text>
</comment>
<protein>
    <submittedName>
        <fullName evidence="2">Ornithine cyclodeaminase</fullName>
    </submittedName>
</protein>
<keyword evidence="3" id="KW-1185">Reference proteome</keyword>
<evidence type="ECO:0000313" key="2">
    <source>
        <dbReference type="EMBL" id="SHO52427.1"/>
    </source>
</evidence>
<dbReference type="PANTHER" id="PTHR13812:SF19">
    <property type="entry name" value="KETIMINE REDUCTASE MU-CRYSTALLIN"/>
    <property type="match status" value="1"/>
</dbReference>
<dbReference type="SUPFAM" id="SSF51735">
    <property type="entry name" value="NAD(P)-binding Rossmann-fold domains"/>
    <property type="match status" value="1"/>
</dbReference>
<dbReference type="RefSeq" id="WP_073616008.1">
    <property type="nucleotide sequence ID" value="NZ_FRFE01000035.1"/>
</dbReference>
<dbReference type="FunFam" id="3.40.50.720:FF:000311">
    <property type="entry name" value="Ornithine cyclodeaminase"/>
    <property type="match status" value="1"/>
</dbReference>
<reference evidence="2 3" key="1">
    <citation type="submission" date="2016-12" db="EMBL/GenBank/DDBJ databases">
        <authorList>
            <person name="Song W.-J."/>
            <person name="Kurnit D.M."/>
        </authorList>
    </citation>
    <scope>NUCLEOTIDE SEQUENCE [LARGE SCALE GENOMIC DNA]</scope>
    <source>
        <strain evidence="2 3">DSM 18488</strain>
    </source>
</reference>
<organism evidence="2 3">
    <name type="scientific">Desulfopila aestuarii DSM 18488</name>
    <dbReference type="NCBI Taxonomy" id="1121416"/>
    <lineage>
        <taxon>Bacteria</taxon>
        <taxon>Pseudomonadati</taxon>
        <taxon>Thermodesulfobacteriota</taxon>
        <taxon>Desulfobulbia</taxon>
        <taxon>Desulfobulbales</taxon>
        <taxon>Desulfocapsaceae</taxon>
        <taxon>Desulfopila</taxon>
    </lineage>
</organism>
<proteinExistence type="inferred from homology"/>
<accession>A0A1M7YIF9</accession>
<dbReference type="PIRSF" id="PIRSF001439">
    <property type="entry name" value="CryM"/>
    <property type="match status" value="1"/>
</dbReference>
<dbReference type="GO" id="GO:0005737">
    <property type="term" value="C:cytoplasm"/>
    <property type="evidence" value="ECO:0007669"/>
    <property type="project" value="TreeGrafter"/>
</dbReference>
<evidence type="ECO:0000313" key="3">
    <source>
        <dbReference type="Proteomes" id="UP000184603"/>
    </source>
</evidence>
<dbReference type="AlphaFoldDB" id="A0A1M7YIF9"/>
<dbReference type="Gene3D" id="3.40.50.720">
    <property type="entry name" value="NAD(P)-binding Rossmann-like Domain"/>
    <property type="match status" value="1"/>
</dbReference>
<dbReference type="InterPro" id="IPR003462">
    <property type="entry name" value="ODC_Mu_crystall"/>
</dbReference>
<dbReference type="InterPro" id="IPR023401">
    <property type="entry name" value="ODC_N"/>
</dbReference>
<dbReference type="Proteomes" id="UP000184603">
    <property type="component" value="Unassembled WGS sequence"/>
</dbReference>
<dbReference type="GO" id="GO:0016491">
    <property type="term" value="F:oxidoreductase activity"/>
    <property type="evidence" value="ECO:0007669"/>
    <property type="project" value="UniProtKB-ARBA"/>
</dbReference>
<name>A0A1M7YIF9_9BACT</name>
<dbReference type="Gene3D" id="3.30.1780.10">
    <property type="entry name" value="ornithine cyclodeaminase, domain 1"/>
    <property type="match status" value="1"/>
</dbReference>
<dbReference type="EMBL" id="FRFE01000035">
    <property type="protein sequence ID" value="SHO52427.1"/>
    <property type="molecule type" value="Genomic_DNA"/>
</dbReference>
<dbReference type="PANTHER" id="PTHR13812">
    <property type="entry name" value="KETIMINE REDUCTASE MU-CRYSTALLIN"/>
    <property type="match status" value="1"/>
</dbReference>
<evidence type="ECO:0000256" key="1">
    <source>
        <dbReference type="ARBA" id="ARBA00008903"/>
    </source>
</evidence>
<dbReference type="GO" id="GO:0019752">
    <property type="term" value="P:carboxylic acid metabolic process"/>
    <property type="evidence" value="ECO:0007669"/>
    <property type="project" value="UniProtKB-ARBA"/>
</dbReference>
<dbReference type="InterPro" id="IPR036291">
    <property type="entry name" value="NAD(P)-bd_dom_sf"/>
</dbReference>